<protein>
    <submittedName>
        <fullName evidence="2">Uncharacterized protein</fullName>
    </submittedName>
</protein>
<keyword evidence="1" id="KW-0472">Membrane</keyword>
<accession>H6WYM3</accession>
<keyword evidence="1" id="KW-1133">Transmembrane helix</keyword>
<dbReference type="KEGG" id="vg:14014059"/>
<feature type="transmembrane region" description="Helical" evidence="1">
    <location>
        <begin position="6"/>
        <end position="25"/>
    </location>
</feature>
<dbReference type="RefSeq" id="YP_007007066.1">
    <property type="nucleotide sequence ID" value="NC_019524.2"/>
</dbReference>
<organism evidence="2 3">
    <name type="scientific">Hafnia phage Enc34</name>
    <dbReference type="NCBI Taxonomy" id="1150990"/>
    <lineage>
        <taxon>Viruses</taxon>
        <taxon>Duplodnaviria</taxon>
        <taxon>Heunggongvirae</taxon>
        <taxon>Uroviricota</taxon>
        <taxon>Caudoviricetes</taxon>
        <taxon>Casjensviridae</taxon>
        <taxon>Enchivirus</taxon>
        <taxon>Enchivirus Enc34</taxon>
    </lineage>
</organism>
<dbReference type="GeneID" id="14014059"/>
<name>H6WYM3_9CAUD</name>
<dbReference type="Proteomes" id="UP000008024">
    <property type="component" value="Segment"/>
</dbReference>
<evidence type="ECO:0000256" key="1">
    <source>
        <dbReference type="SAM" id="Phobius"/>
    </source>
</evidence>
<keyword evidence="1" id="KW-0812">Transmembrane</keyword>
<evidence type="ECO:0000313" key="2">
    <source>
        <dbReference type="EMBL" id="AFB84078.1"/>
    </source>
</evidence>
<dbReference type="OrthoDB" id="23725at10239"/>
<dbReference type="EMBL" id="JQ340774">
    <property type="protein sequence ID" value="AFB84078.1"/>
    <property type="molecule type" value="Genomic_DNA"/>
</dbReference>
<reference evidence="2 3" key="1">
    <citation type="journal article" date="2012" name="J. Virol.">
        <title>Complete Genome Sequence of the Enterobacter cancerogenus Bacteriophage Enc34.</title>
        <authorList>
            <person name="Kazaks A."/>
            <person name="Dislers A."/>
            <person name="Lipowsky G."/>
            <person name="Nikolajeva V."/>
            <person name="Tars K."/>
        </authorList>
    </citation>
    <scope>NUCLEOTIDE SEQUENCE [LARGE SCALE GENOMIC DNA]</scope>
</reference>
<keyword evidence="3" id="KW-1185">Reference proteome</keyword>
<evidence type="ECO:0000313" key="3">
    <source>
        <dbReference type="Proteomes" id="UP000008024"/>
    </source>
</evidence>
<sequence>MLYLIMFIGYSIIAVYIAHDVRHVLNRCKVERRYSFGKRVIYLREKKTGRLIGCSNNFFTLLLQGTK</sequence>
<proteinExistence type="predicted"/>